<protein>
    <recommendedName>
        <fullName evidence="1">SnoaL-like domain-containing protein</fullName>
    </recommendedName>
</protein>
<dbReference type="OrthoDB" id="9786718at2"/>
<reference evidence="2 3" key="1">
    <citation type="submission" date="2019-07" db="EMBL/GenBank/DDBJ databases">
        <title>Whole genome shotgun sequence of Skermanella aerolata NBRC 106429.</title>
        <authorList>
            <person name="Hosoyama A."/>
            <person name="Uohara A."/>
            <person name="Ohji S."/>
            <person name="Ichikawa N."/>
        </authorList>
    </citation>
    <scope>NUCLEOTIDE SEQUENCE [LARGE SCALE GENOMIC DNA]</scope>
    <source>
        <strain evidence="2 3">NBRC 106429</strain>
    </source>
</reference>
<feature type="domain" description="SnoaL-like" evidence="1">
    <location>
        <begin position="21"/>
        <end position="130"/>
    </location>
</feature>
<dbReference type="Pfam" id="PF13474">
    <property type="entry name" value="SnoaL_3"/>
    <property type="match status" value="1"/>
</dbReference>
<evidence type="ECO:0000313" key="2">
    <source>
        <dbReference type="EMBL" id="GEO39189.1"/>
    </source>
</evidence>
<name>A0A512DRS1_9PROT</name>
<accession>A0A512DRS1</accession>
<dbReference type="RefSeq" id="WP_044432635.1">
    <property type="nucleotide sequence ID" value="NZ_BJYZ01000014.1"/>
</dbReference>
<dbReference type="Proteomes" id="UP000321523">
    <property type="component" value="Unassembled WGS sequence"/>
</dbReference>
<evidence type="ECO:0000313" key="3">
    <source>
        <dbReference type="Proteomes" id="UP000321523"/>
    </source>
</evidence>
<dbReference type="PANTHER" id="PTHR34957:SF1">
    <property type="entry name" value="NUCLEAR TRANSPORT FACTOR 2 (NTF2) FAMILY PROTEIN"/>
    <property type="match status" value="1"/>
</dbReference>
<dbReference type="EMBL" id="BJYZ01000014">
    <property type="protein sequence ID" value="GEO39189.1"/>
    <property type="molecule type" value="Genomic_DNA"/>
</dbReference>
<keyword evidence="3" id="KW-1185">Reference proteome</keyword>
<comment type="caution">
    <text evidence="2">The sequence shown here is derived from an EMBL/GenBank/DDBJ whole genome shotgun (WGS) entry which is preliminary data.</text>
</comment>
<gene>
    <name evidence="2" type="ORF">SAE02_33370</name>
</gene>
<proteinExistence type="predicted"/>
<dbReference type="PANTHER" id="PTHR34957">
    <property type="entry name" value="NUCLEAR TRANSPORT FACTOR 2 (NTF2) FAMILY PROTEIN"/>
    <property type="match status" value="1"/>
</dbReference>
<sequence length="147" mass="16079">MTTSTTTESLAAGPSLDDALAANRAFYHAFSSRDLATMDKIWARGVPVLCIHPGWPPLMERAAVLSSWRDIMKNPASPNAYSRNDRAFIHGKTAIVVCEEVLDGGVLAATNIFIEELGSWRLIHHQASPIAIQMAEADVPPPRHQLH</sequence>
<organism evidence="2 3">
    <name type="scientific">Skermanella aerolata</name>
    <dbReference type="NCBI Taxonomy" id="393310"/>
    <lineage>
        <taxon>Bacteria</taxon>
        <taxon>Pseudomonadati</taxon>
        <taxon>Pseudomonadota</taxon>
        <taxon>Alphaproteobacteria</taxon>
        <taxon>Rhodospirillales</taxon>
        <taxon>Azospirillaceae</taxon>
        <taxon>Skermanella</taxon>
    </lineage>
</organism>
<dbReference type="Gene3D" id="3.10.450.50">
    <property type="match status" value="1"/>
</dbReference>
<dbReference type="SUPFAM" id="SSF54427">
    <property type="entry name" value="NTF2-like"/>
    <property type="match status" value="1"/>
</dbReference>
<evidence type="ECO:0000259" key="1">
    <source>
        <dbReference type="Pfam" id="PF13474"/>
    </source>
</evidence>
<dbReference type="AlphaFoldDB" id="A0A512DRS1"/>
<dbReference type="InterPro" id="IPR032710">
    <property type="entry name" value="NTF2-like_dom_sf"/>
</dbReference>
<dbReference type="InterPro" id="IPR037401">
    <property type="entry name" value="SnoaL-like"/>
</dbReference>